<dbReference type="InterPro" id="IPR041657">
    <property type="entry name" value="HTH_17"/>
</dbReference>
<accession>A3VLE0</accession>
<dbReference type="Proteomes" id="UP000002931">
    <property type="component" value="Unassembled WGS sequence"/>
</dbReference>
<dbReference type="Pfam" id="PF12728">
    <property type="entry name" value="HTH_17"/>
    <property type="match status" value="1"/>
</dbReference>
<name>A3VLE0_9RHOB</name>
<dbReference type="SUPFAM" id="SSF46955">
    <property type="entry name" value="Putative DNA-binding domain"/>
    <property type="match status" value="1"/>
</dbReference>
<evidence type="ECO:0000313" key="3">
    <source>
        <dbReference type="Proteomes" id="UP000002931"/>
    </source>
</evidence>
<sequence>MTAQDKFLDTAQAAHYLGYSMSTLETWRCESMGPKYYKLHRRVRYKQSDLDAWLEAQVVTPKREVV</sequence>
<reference evidence="2 3" key="1">
    <citation type="journal article" date="2010" name="J. Bacteriol.">
        <title>Genome sequences of Pelagibaca bermudensis HTCC2601T and Maritimibacter alkaliphilus HTCC2654T, the type strains of two marine Roseobacter genera.</title>
        <authorList>
            <person name="Thrash J.C."/>
            <person name="Cho J.C."/>
            <person name="Ferriera S."/>
            <person name="Johnson J."/>
            <person name="Vergin K.L."/>
            <person name="Giovannoni S.J."/>
        </authorList>
    </citation>
    <scope>NUCLEOTIDE SEQUENCE [LARGE SCALE GENOMIC DNA]</scope>
    <source>
        <strain evidence="2 3">HTCC2654</strain>
    </source>
</reference>
<proteinExistence type="predicted"/>
<dbReference type="STRING" id="314271.RB2654_04959"/>
<dbReference type="OrthoDB" id="9806994at2"/>
<gene>
    <name evidence="2" type="ORF">RB2654_04959</name>
</gene>
<dbReference type="eggNOG" id="COG3311">
    <property type="taxonomic scope" value="Bacteria"/>
</dbReference>
<feature type="domain" description="Helix-turn-helix" evidence="1">
    <location>
        <begin position="7"/>
        <end position="57"/>
    </location>
</feature>
<dbReference type="InterPro" id="IPR009061">
    <property type="entry name" value="DNA-bd_dom_put_sf"/>
</dbReference>
<keyword evidence="3" id="KW-1185">Reference proteome</keyword>
<dbReference type="AlphaFoldDB" id="A3VLE0"/>
<comment type="caution">
    <text evidence="2">The sequence shown here is derived from an EMBL/GenBank/DDBJ whole genome shotgun (WGS) entry which is preliminary data.</text>
</comment>
<dbReference type="EMBL" id="AAMT01000022">
    <property type="protein sequence ID" value="EAQ10945.1"/>
    <property type="molecule type" value="Genomic_DNA"/>
</dbReference>
<protein>
    <recommendedName>
        <fullName evidence="1">Helix-turn-helix domain-containing protein</fullName>
    </recommendedName>
</protein>
<evidence type="ECO:0000313" key="2">
    <source>
        <dbReference type="EMBL" id="EAQ10945.1"/>
    </source>
</evidence>
<dbReference type="HOGENOM" id="CLU_140176_9_1_5"/>
<dbReference type="RefSeq" id="WP_008329252.1">
    <property type="nucleotide sequence ID" value="NZ_CH902578.1"/>
</dbReference>
<organism evidence="2 3">
    <name type="scientific">Maritimibacter alkaliphilus HTCC2654</name>
    <dbReference type="NCBI Taxonomy" id="314271"/>
    <lineage>
        <taxon>Bacteria</taxon>
        <taxon>Pseudomonadati</taxon>
        <taxon>Pseudomonadota</taxon>
        <taxon>Alphaproteobacteria</taxon>
        <taxon>Rhodobacterales</taxon>
        <taxon>Roseobacteraceae</taxon>
        <taxon>Maritimibacter</taxon>
    </lineage>
</organism>
<evidence type="ECO:0000259" key="1">
    <source>
        <dbReference type="Pfam" id="PF12728"/>
    </source>
</evidence>